<dbReference type="SUPFAM" id="SSF81324">
    <property type="entry name" value="Voltage-gated potassium channels"/>
    <property type="match status" value="1"/>
</dbReference>
<dbReference type="PROSITE" id="PS50222">
    <property type="entry name" value="EF_HAND_2"/>
    <property type="match status" value="2"/>
</dbReference>
<feature type="region of interest" description="Disordered" evidence="7">
    <location>
        <begin position="664"/>
        <end position="701"/>
    </location>
</feature>
<evidence type="ECO:0000313" key="12">
    <source>
        <dbReference type="EnsemblProtists" id="EKX49115"/>
    </source>
</evidence>
<comment type="subcellular location">
    <subcellularLocation>
        <location evidence="1">Membrane</location>
        <topology evidence="1">Multi-pass membrane protein</topology>
    </subcellularLocation>
</comment>
<evidence type="ECO:0000259" key="9">
    <source>
        <dbReference type="PROSITE" id="PS50003"/>
    </source>
</evidence>
<keyword evidence="2 8" id="KW-0812">Transmembrane</keyword>
<organism evidence="11">
    <name type="scientific">Guillardia theta (strain CCMP2712)</name>
    <name type="common">Cryptophyte</name>
    <dbReference type="NCBI Taxonomy" id="905079"/>
    <lineage>
        <taxon>Eukaryota</taxon>
        <taxon>Cryptophyceae</taxon>
        <taxon>Pyrenomonadales</taxon>
        <taxon>Geminigeraceae</taxon>
        <taxon>Guillardia</taxon>
    </lineage>
</organism>
<dbReference type="PRINTS" id="PR00169">
    <property type="entry name" value="KCHANNEL"/>
</dbReference>
<evidence type="ECO:0000256" key="6">
    <source>
        <dbReference type="SAM" id="Coils"/>
    </source>
</evidence>
<gene>
    <name evidence="11" type="ORF">GUITHDRAFT_105198</name>
</gene>
<feature type="domain" description="EF-hand" evidence="10">
    <location>
        <begin position="604"/>
        <end position="639"/>
    </location>
</feature>
<dbReference type="InterPro" id="IPR001849">
    <property type="entry name" value="PH_domain"/>
</dbReference>
<protein>
    <recommendedName>
        <fullName evidence="14">Calmodulin</fullName>
    </recommendedName>
</protein>
<dbReference type="PANTHER" id="PTHR10037">
    <property type="entry name" value="VOLTAGE-GATED CATION CHANNEL CALCIUM AND SODIUM"/>
    <property type="match status" value="1"/>
</dbReference>
<feature type="domain" description="PH" evidence="9">
    <location>
        <begin position="35"/>
        <end position="140"/>
    </location>
</feature>
<feature type="domain" description="EF-hand" evidence="10">
    <location>
        <begin position="447"/>
        <end position="482"/>
    </location>
</feature>
<feature type="compositionally biased region" description="Basic and acidic residues" evidence="7">
    <location>
        <begin position="728"/>
        <end position="741"/>
    </location>
</feature>
<dbReference type="InterPro" id="IPR005821">
    <property type="entry name" value="Ion_trans_dom"/>
</dbReference>
<keyword evidence="4 8" id="KW-1133">Transmembrane helix</keyword>
<dbReference type="eggNOG" id="KOG2301">
    <property type="taxonomic scope" value="Eukaryota"/>
</dbReference>
<dbReference type="EnsemblProtists" id="EKX49115">
    <property type="protein sequence ID" value="EKX49115"/>
    <property type="gene ID" value="GUITHDRAFT_105198"/>
</dbReference>
<dbReference type="GeneID" id="17305786"/>
<evidence type="ECO:0000256" key="5">
    <source>
        <dbReference type="ARBA" id="ARBA00023136"/>
    </source>
</evidence>
<dbReference type="GO" id="GO:0005248">
    <property type="term" value="F:voltage-gated sodium channel activity"/>
    <property type="evidence" value="ECO:0007669"/>
    <property type="project" value="TreeGrafter"/>
</dbReference>
<dbReference type="SMART" id="SM00054">
    <property type="entry name" value="EFh"/>
    <property type="match status" value="3"/>
</dbReference>
<dbReference type="PROSITE" id="PS50003">
    <property type="entry name" value="PH_DOMAIN"/>
    <property type="match status" value="1"/>
</dbReference>
<reference evidence="13" key="2">
    <citation type="submission" date="2012-11" db="EMBL/GenBank/DDBJ databases">
        <authorList>
            <person name="Kuo A."/>
            <person name="Curtis B.A."/>
            <person name="Tanifuji G."/>
            <person name="Burki F."/>
            <person name="Gruber A."/>
            <person name="Irimia M."/>
            <person name="Maruyama S."/>
            <person name="Arias M.C."/>
            <person name="Ball S.G."/>
            <person name="Gile G.H."/>
            <person name="Hirakawa Y."/>
            <person name="Hopkins J.F."/>
            <person name="Rensing S.A."/>
            <person name="Schmutz J."/>
            <person name="Symeonidi A."/>
            <person name="Elias M."/>
            <person name="Eveleigh R.J."/>
            <person name="Herman E.K."/>
            <person name="Klute M.J."/>
            <person name="Nakayama T."/>
            <person name="Obornik M."/>
            <person name="Reyes-Prieto A."/>
            <person name="Armbrust E.V."/>
            <person name="Aves S.J."/>
            <person name="Beiko R.G."/>
            <person name="Coutinho P."/>
            <person name="Dacks J.B."/>
            <person name="Durnford D.G."/>
            <person name="Fast N.M."/>
            <person name="Green B.R."/>
            <person name="Grisdale C."/>
            <person name="Hempe F."/>
            <person name="Henrissat B."/>
            <person name="Hoppner M.P."/>
            <person name="Ishida K.-I."/>
            <person name="Kim E."/>
            <person name="Koreny L."/>
            <person name="Kroth P.G."/>
            <person name="Liu Y."/>
            <person name="Malik S.-B."/>
            <person name="Maier U.G."/>
            <person name="McRose D."/>
            <person name="Mock T."/>
            <person name="Neilson J.A."/>
            <person name="Onodera N.T."/>
            <person name="Poole A.M."/>
            <person name="Pritham E.J."/>
            <person name="Richards T.A."/>
            <person name="Rocap G."/>
            <person name="Roy S.W."/>
            <person name="Sarai C."/>
            <person name="Schaack S."/>
            <person name="Shirato S."/>
            <person name="Slamovits C.H."/>
            <person name="Spencer D.F."/>
            <person name="Suzuki S."/>
            <person name="Worden A.Z."/>
            <person name="Zauner S."/>
            <person name="Barry K."/>
            <person name="Bell C."/>
            <person name="Bharti A.K."/>
            <person name="Crow J.A."/>
            <person name="Grimwood J."/>
            <person name="Kramer R."/>
            <person name="Lindquist E."/>
            <person name="Lucas S."/>
            <person name="Salamov A."/>
            <person name="McFadden G.I."/>
            <person name="Lane C.E."/>
            <person name="Keeling P.J."/>
            <person name="Gray M.W."/>
            <person name="Grigoriev I.V."/>
            <person name="Archibald J.M."/>
        </authorList>
    </citation>
    <scope>NUCLEOTIDE SEQUENCE</scope>
    <source>
        <strain evidence="13">CCMP2712</strain>
    </source>
</reference>
<evidence type="ECO:0008006" key="14">
    <source>
        <dbReference type="Google" id="ProtNLM"/>
    </source>
</evidence>
<dbReference type="InterPro" id="IPR027359">
    <property type="entry name" value="Volt_channel_dom_sf"/>
</dbReference>
<evidence type="ECO:0000256" key="4">
    <source>
        <dbReference type="ARBA" id="ARBA00022989"/>
    </source>
</evidence>
<evidence type="ECO:0000256" key="2">
    <source>
        <dbReference type="ARBA" id="ARBA00022692"/>
    </source>
</evidence>
<feature type="region of interest" description="Disordered" evidence="7">
    <location>
        <begin position="716"/>
        <end position="741"/>
    </location>
</feature>
<dbReference type="CDD" id="cd00051">
    <property type="entry name" value="EFh"/>
    <property type="match status" value="1"/>
</dbReference>
<dbReference type="HOGENOM" id="CLU_333859_0_0_1"/>
<dbReference type="InterPro" id="IPR011992">
    <property type="entry name" value="EF-hand-dom_pair"/>
</dbReference>
<evidence type="ECO:0000256" key="1">
    <source>
        <dbReference type="ARBA" id="ARBA00004141"/>
    </source>
</evidence>
<evidence type="ECO:0000259" key="10">
    <source>
        <dbReference type="PROSITE" id="PS50222"/>
    </source>
</evidence>
<feature type="transmembrane region" description="Helical" evidence="8">
    <location>
        <begin position="372"/>
        <end position="397"/>
    </location>
</feature>
<dbReference type="PANTHER" id="PTHR10037:SF62">
    <property type="entry name" value="SODIUM CHANNEL PROTEIN 60E"/>
    <property type="match status" value="1"/>
</dbReference>
<evidence type="ECO:0000256" key="8">
    <source>
        <dbReference type="SAM" id="Phobius"/>
    </source>
</evidence>
<dbReference type="SUPFAM" id="SSF47473">
    <property type="entry name" value="EF-hand"/>
    <property type="match status" value="1"/>
</dbReference>
<keyword evidence="5 8" id="KW-0472">Membrane</keyword>
<dbReference type="InterPro" id="IPR018247">
    <property type="entry name" value="EF_Hand_1_Ca_BS"/>
</dbReference>
<dbReference type="Gene3D" id="1.10.287.70">
    <property type="match status" value="1"/>
</dbReference>
<dbReference type="RefSeq" id="XP_005836095.1">
    <property type="nucleotide sequence ID" value="XM_005836038.1"/>
</dbReference>
<dbReference type="InterPro" id="IPR011993">
    <property type="entry name" value="PH-like_dom_sf"/>
</dbReference>
<dbReference type="Gene3D" id="1.10.238.10">
    <property type="entry name" value="EF-hand"/>
    <property type="match status" value="1"/>
</dbReference>
<feature type="transmembrane region" description="Helical" evidence="8">
    <location>
        <begin position="249"/>
        <end position="270"/>
    </location>
</feature>
<dbReference type="Gene3D" id="1.20.120.350">
    <property type="entry name" value="Voltage-gated potassium channels. Chain C"/>
    <property type="match status" value="1"/>
</dbReference>
<accession>L1JLU2</accession>
<dbReference type="KEGG" id="gtt:GUITHDRAFT_105198"/>
<keyword evidence="3" id="KW-0106">Calcium</keyword>
<dbReference type="InterPro" id="IPR002048">
    <property type="entry name" value="EF_hand_dom"/>
</dbReference>
<dbReference type="SMART" id="SM00233">
    <property type="entry name" value="PH"/>
    <property type="match status" value="1"/>
</dbReference>
<evidence type="ECO:0000313" key="13">
    <source>
        <dbReference type="Proteomes" id="UP000011087"/>
    </source>
</evidence>
<dbReference type="Pfam" id="PF00520">
    <property type="entry name" value="Ion_trans"/>
    <property type="match status" value="1"/>
</dbReference>
<dbReference type="PROSITE" id="PS00018">
    <property type="entry name" value="EF_HAND_1"/>
    <property type="match status" value="1"/>
</dbReference>
<dbReference type="Pfam" id="PF13499">
    <property type="entry name" value="EF-hand_7"/>
    <property type="match status" value="1"/>
</dbReference>
<dbReference type="Proteomes" id="UP000011087">
    <property type="component" value="Unassembled WGS sequence"/>
</dbReference>
<dbReference type="OrthoDB" id="431720at2759"/>
<dbReference type="CDD" id="cd00821">
    <property type="entry name" value="PH"/>
    <property type="match status" value="1"/>
</dbReference>
<name>L1JLU2_GUITC</name>
<proteinExistence type="predicted"/>
<dbReference type="GO" id="GO:0005509">
    <property type="term" value="F:calcium ion binding"/>
    <property type="evidence" value="ECO:0007669"/>
    <property type="project" value="InterPro"/>
</dbReference>
<evidence type="ECO:0000313" key="11">
    <source>
        <dbReference type="EMBL" id="EKX49115.1"/>
    </source>
</evidence>
<evidence type="ECO:0000256" key="3">
    <source>
        <dbReference type="ARBA" id="ARBA00022837"/>
    </source>
</evidence>
<feature type="transmembrane region" description="Helical" evidence="8">
    <location>
        <begin position="291"/>
        <end position="319"/>
    </location>
</feature>
<reference evidence="11 13" key="1">
    <citation type="journal article" date="2012" name="Nature">
        <title>Algal genomes reveal evolutionary mosaicism and the fate of nucleomorphs.</title>
        <authorList>
            <consortium name="DOE Joint Genome Institute"/>
            <person name="Curtis B.A."/>
            <person name="Tanifuji G."/>
            <person name="Burki F."/>
            <person name="Gruber A."/>
            <person name="Irimia M."/>
            <person name="Maruyama S."/>
            <person name="Arias M.C."/>
            <person name="Ball S.G."/>
            <person name="Gile G.H."/>
            <person name="Hirakawa Y."/>
            <person name="Hopkins J.F."/>
            <person name="Kuo A."/>
            <person name="Rensing S.A."/>
            <person name="Schmutz J."/>
            <person name="Symeonidi A."/>
            <person name="Elias M."/>
            <person name="Eveleigh R.J."/>
            <person name="Herman E.K."/>
            <person name="Klute M.J."/>
            <person name="Nakayama T."/>
            <person name="Obornik M."/>
            <person name="Reyes-Prieto A."/>
            <person name="Armbrust E.V."/>
            <person name="Aves S.J."/>
            <person name="Beiko R.G."/>
            <person name="Coutinho P."/>
            <person name="Dacks J.B."/>
            <person name="Durnford D.G."/>
            <person name="Fast N.M."/>
            <person name="Green B.R."/>
            <person name="Grisdale C.J."/>
            <person name="Hempel F."/>
            <person name="Henrissat B."/>
            <person name="Hoppner M.P."/>
            <person name="Ishida K."/>
            <person name="Kim E."/>
            <person name="Koreny L."/>
            <person name="Kroth P.G."/>
            <person name="Liu Y."/>
            <person name="Malik S.B."/>
            <person name="Maier U.G."/>
            <person name="McRose D."/>
            <person name="Mock T."/>
            <person name="Neilson J.A."/>
            <person name="Onodera N.T."/>
            <person name="Poole A.M."/>
            <person name="Pritham E.J."/>
            <person name="Richards T.A."/>
            <person name="Rocap G."/>
            <person name="Roy S.W."/>
            <person name="Sarai C."/>
            <person name="Schaack S."/>
            <person name="Shirato S."/>
            <person name="Slamovits C.H."/>
            <person name="Spencer D.F."/>
            <person name="Suzuki S."/>
            <person name="Worden A.Z."/>
            <person name="Zauner S."/>
            <person name="Barry K."/>
            <person name="Bell C."/>
            <person name="Bharti A.K."/>
            <person name="Crow J.A."/>
            <person name="Grimwood J."/>
            <person name="Kramer R."/>
            <person name="Lindquist E."/>
            <person name="Lucas S."/>
            <person name="Salamov A."/>
            <person name="McFadden G.I."/>
            <person name="Lane C.E."/>
            <person name="Keeling P.J."/>
            <person name="Gray M.W."/>
            <person name="Grigoriev I.V."/>
            <person name="Archibald J.M."/>
        </authorList>
    </citation>
    <scope>NUCLEOTIDE SEQUENCE</scope>
    <source>
        <strain evidence="11 13">CCMP2712</strain>
    </source>
</reference>
<dbReference type="SUPFAM" id="SSF50729">
    <property type="entry name" value="PH domain-like"/>
    <property type="match status" value="1"/>
</dbReference>
<keyword evidence="6" id="KW-0175">Coiled coil</keyword>
<sequence>MAAAIILQSLHKSNQPDLYSAPVQEKSGLELPVDGLLRFGFLDRKRVSSTITWHKVKAVLTADTLFFAKQDSKIVSDEIPLHEIADILTESTLEKGDDTVKKALIIQTTKDGHNSGRTYVCRPDPEEFDMWLNDLQKQCQAAKIVQEKARREIEYAGSQLSRFRAKVLRLYESMHSQTFFATVLIACFAIDVWEAQVLPADGTSAAAMFDLLDIVFTSIFTFELAVNLFSRSAHFFKAFYQDAWNILDLVIVTVSLTVVFAPGLPSLQPLRLIRVFRVARLFRKFRSLNRIITALISALIPVANSMAILLLVTSIWSALGTHLFHERSPEYFGNFTSSLFTMIQVMTGDSWASAVSRSLLDDGTVTTSRDMWVATFFVSYALLAGVFLINVVVAVLLDEFISSLQAGKEAIQTEKAEEEDRKKKARRACGVLDPLTAHLSHFVSEKDLTSRISETYERLDSDGSGGLNYEEFQKGLKKLPTSSPIHILEEDFEVLTENGRLCNTQKEFGSDQFQEIMREELKRYSQRVLANAMHETQSYETLAIMLTLKRLELIAENSARIINSWGFSSKGTAMLSEVFYAQDVNRDGVLDLDEARIALSELGIPEFKMNYVLDKMDVDGDGKISREEFMRVGEHMEDTQTRLDRLEHSVNDIKTMICRLSSLERPAGGSDESTSEGQKQGGSNGKVQRVKRVPSMKYLRGDDPNQVLDYLLGGMNGSMQASKSRPKDKKEHAGDGRDERERVTVSMADGSSRYHHVGKYGAVAPPATRAVMPGLVLVDALKRANSFDEFLTQEVDMKVNGSQRRATVGRVNGGSETSRVSSKNAFHARRFSASAVDLGANGSLRVIDRNINRAHA</sequence>
<reference evidence="12" key="3">
    <citation type="submission" date="2015-06" db="UniProtKB">
        <authorList>
            <consortium name="EnsemblProtists"/>
        </authorList>
    </citation>
    <scope>IDENTIFICATION</scope>
</reference>
<dbReference type="Gene3D" id="2.30.29.30">
    <property type="entry name" value="Pleckstrin-homology domain (PH domain)/Phosphotyrosine-binding domain (PTB)"/>
    <property type="match status" value="1"/>
</dbReference>
<dbReference type="PaxDb" id="55529-EKX49115"/>
<feature type="coiled-coil region" evidence="6">
    <location>
        <begin position="401"/>
        <end position="428"/>
    </location>
</feature>
<dbReference type="AlphaFoldDB" id="L1JLU2"/>
<feature type="transmembrane region" description="Helical" evidence="8">
    <location>
        <begin position="174"/>
        <end position="193"/>
    </location>
</feature>
<dbReference type="InterPro" id="IPR043203">
    <property type="entry name" value="VGCC_Ca_Na"/>
</dbReference>
<evidence type="ECO:0000256" key="7">
    <source>
        <dbReference type="SAM" id="MobiDB-lite"/>
    </source>
</evidence>
<dbReference type="EMBL" id="JH992983">
    <property type="protein sequence ID" value="EKX49115.1"/>
    <property type="molecule type" value="Genomic_DNA"/>
</dbReference>
<feature type="transmembrane region" description="Helical" evidence="8">
    <location>
        <begin position="205"/>
        <end position="229"/>
    </location>
</feature>
<dbReference type="GO" id="GO:0001518">
    <property type="term" value="C:voltage-gated sodium channel complex"/>
    <property type="evidence" value="ECO:0007669"/>
    <property type="project" value="TreeGrafter"/>
</dbReference>
<keyword evidence="13" id="KW-1185">Reference proteome</keyword>
<dbReference type="Pfam" id="PF00169">
    <property type="entry name" value="PH"/>
    <property type="match status" value="1"/>
</dbReference>